<keyword evidence="2" id="KW-0378">Hydrolase</keyword>
<dbReference type="Proteomes" id="UP000520767">
    <property type="component" value="Unassembled WGS sequence"/>
</dbReference>
<comment type="caution">
    <text evidence="2">The sequence shown here is derived from an EMBL/GenBank/DDBJ whole genome shotgun (WGS) entry which is preliminary data.</text>
</comment>
<dbReference type="InterPro" id="IPR012296">
    <property type="entry name" value="Nuclease_put_TT1808"/>
</dbReference>
<dbReference type="Gene3D" id="3.90.1570.10">
    <property type="entry name" value="tt1808, chain A"/>
    <property type="match status" value="1"/>
</dbReference>
<feature type="domain" description="Putative restriction endonuclease" evidence="1">
    <location>
        <begin position="15"/>
        <end position="126"/>
    </location>
</feature>
<dbReference type="CDD" id="cd06260">
    <property type="entry name" value="DUF820-like"/>
    <property type="match status" value="1"/>
</dbReference>
<dbReference type="InterPro" id="IPR008538">
    <property type="entry name" value="Uma2"/>
</dbReference>
<name>A0A7W7QFL5_9PSEU</name>
<keyword evidence="2" id="KW-0540">Nuclease</keyword>
<evidence type="ECO:0000313" key="3">
    <source>
        <dbReference type="Proteomes" id="UP000520767"/>
    </source>
</evidence>
<keyword evidence="3" id="KW-1185">Reference proteome</keyword>
<evidence type="ECO:0000259" key="1">
    <source>
        <dbReference type="Pfam" id="PF05685"/>
    </source>
</evidence>
<keyword evidence="2" id="KW-0255">Endonuclease</keyword>
<organism evidence="2 3">
    <name type="scientific">Actinophytocola algeriensis</name>
    <dbReference type="NCBI Taxonomy" id="1768010"/>
    <lineage>
        <taxon>Bacteria</taxon>
        <taxon>Bacillati</taxon>
        <taxon>Actinomycetota</taxon>
        <taxon>Actinomycetes</taxon>
        <taxon>Pseudonocardiales</taxon>
        <taxon>Pseudonocardiaceae</taxon>
    </lineage>
</organism>
<dbReference type="AlphaFoldDB" id="A0A7W7QFL5"/>
<dbReference type="Pfam" id="PF05685">
    <property type="entry name" value="Uma2"/>
    <property type="match status" value="1"/>
</dbReference>
<protein>
    <submittedName>
        <fullName evidence="2">Uma2 family endonuclease</fullName>
    </submittedName>
</protein>
<dbReference type="InterPro" id="IPR011335">
    <property type="entry name" value="Restrct_endonuc-II-like"/>
</dbReference>
<sequence length="142" mass="15491">MVDLNRQLPSTLAATQDVEVLIESTFPTTVRAPDVVVTSESLFVRNPSRIDAAEVLLAVEIVSPGTRRIDRVLKAVEYAAAGIPYYWVIDLTEPASITTRTLAGTEYEVTEKATGPVTLTEPATIAVDVSRLIQRDYASRTL</sequence>
<proteinExistence type="predicted"/>
<gene>
    <name evidence="2" type="ORF">FHR82_008835</name>
</gene>
<accession>A0A7W7QFL5</accession>
<evidence type="ECO:0000313" key="2">
    <source>
        <dbReference type="EMBL" id="MBB4912563.1"/>
    </source>
</evidence>
<dbReference type="SUPFAM" id="SSF52980">
    <property type="entry name" value="Restriction endonuclease-like"/>
    <property type="match status" value="1"/>
</dbReference>
<dbReference type="GO" id="GO:0004519">
    <property type="term" value="F:endonuclease activity"/>
    <property type="evidence" value="ECO:0007669"/>
    <property type="project" value="UniProtKB-KW"/>
</dbReference>
<dbReference type="EMBL" id="JACHJQ010000014">
    <property type="protein sequence ID" value="MBB4912563.1"/>
    <property type="molecule type" value="Genomic_DNA"/>
</dbReference>
<reference evidence="2 3" key="1">
    <citation type="submission" date="2020-08" db="EMBL/GenBank/DDBJ databases">
        <title>Genomic Encyclopedia of Type Strains, Phase III (KMG-III): the genomes of soil and plant-associated and newly described type strains.</title>
        <authorList>
            <person name="Whitman W."/>
        </authorList>
    </citation>
    <scope>NUCLEOTIDE SEQUENCE [LARGE SCALE GENOMIC DNA]</scope>
    <source>
        <strain evidence="2 3">CECT 8960</strain>
    </source>
</reference>